<evidence type="ECO:0000256" key="2">
    <source>
        <dbReference type="ARBA" id="ARBA00012438"/>
    </source>
</evidence>
<dbReference type="RefSeq" id="WP_092728986.1">
    <property type="nucleotide sequence ID" value="NZ_FMXE01000007.1"/>
</dbReference>
<feature type="domain" description="PAS" evidence="8">
    <location>
        <begin position="793"/>
        <end position="849"/>
    </location>
</feature>
<dbReference type="InterPro" id="IPR036097">
    <property type="entry name" value="HisK_dim/P_sf"/>
</dbReference>
<dbReference type="InterPro" id="IPR000014">
    <property type="entry name" value="PAS"/>
</dbReference>
<feature type="domain" description="PAS" evidence="8">
    <location>
        <begin position="255"/>
        <end position="307"/>
    </location>
</feature>
<organism evidence="10 11">
    <name type="scientific">Algoriphagus alkaliphilus</name>
    <dbReference type="NCBI Taxonomy" id="279824"/>
    <lineage>
        <taxon>Bacteria</taxon>
        <taxon>Pseudomonadati</taxon>
        <taxon>Bacteroidota</taxon>
        <taxon>Cytophagia</taxon>
        <taxon>Cytophagales</taxon>
        <taxon>Cyclobacteriaceae</taxon>
        <taxon>Algoriphagus</taxon>
    </lineage>
</organism>
<dbReference type="CDD" id="cd00082">
    <property type="entry name" value="HisKA"/>
    <property type="match status" value="1"/>
</dbReference>
<feature type="domain" description="PAC" evidence="9">
    <location>
        <begin position="1112"/>
        <end position="1164"/>
    </location>
</feature>
<feature type="coiled-coil region" evidence="6">
    <location>
        <begin position="1155"/>
        <end position="1186"/>
    </location>
</feature>
<evidence type="ECO:0000256" key="5">
    <source>
        <dbReference type="ARBA" id="ARBA00022777"/>
    </source>
</evidence>
<dbReference type="Gene3D" id="2.10.70.100">
    <property type="match status" value="1"/>
</dbReference>
<evidence type="ECO:0000259" key="7">
    <source>
        <dbReference type="PROSITE" id="PS50109"/>
    </source>
</evidence>
<evidence type="ECO:0000313" key="11">
    <source>
        <dbReference type="Proteomes" id="UP000198756"/>
    </source>
</evidence>
<evidence type="ECO:0000256" key="6">
    <source>
        <dbReference type="SAM" id="Coils"/>
    </source>
</evidence>
<dbReference type="InterPro" id="IPR005467">
    <property type="entry name" value="His_kinase_dom"/>
</dbReference>
<dbReference type="EC" id="2.7.13.3" evidence="2"/>
<dbReference type="GO" id="GO:0000155">
    <property type="term" value="F:phosphorelay sensor kinase activity"/>
    <property type="evidence" value="ECO:0007669"/>
    <property type="project" value="InterPro"/>
</dbReference>
<dbReference type="SUPFAM" id="SSF55781">
    <property type="entry name" value="GAF domain-like"/>
    <property type="match status" value="1"/>
</dbReference>
<dbReference type="SUPFAM" id="SSF47384">
    <property type="entry name" value="Homodimeric domain of signal transducing histidine kinase"/>
    <property type="match status" value="1"/>
</dbReference>
<dbReference type="Gene3D" id="1.10.287.130">
    <property type="match status" value="1"/>
</dbReference>
<dbReference type="InterPro" id="IPR003594">
    <property type="entry name" value="HATPase_dom"/>
</dbReference>
<dbReference type="InterPro" id="IPR000700">
    <property type="entry name" value="PAS-assoc_C"/>
</dbReference>
<dbReference type="PANTHER" id="PTHR43304">
    <property type="entry name" value="PHYTOCHROME-LIKE PROTEIN CPH1"/>
    <property type="match status" value="1"/>
</dbReference>
<feature type="domain" description="PAC" evidence="9">
    <location>
        <begin position="332"/>
        <end position="386"/>
    </location>
</feature>
<dbReference type="Pfam" id="PF02518">
    <property type="entry name" value="HATPase_c"/>
    <property type="match status" value="1"/>
</dbReference>
<sequence>MEAKMTDYSSLFYLSPLPQLVYDVSTFEILDVNEAAIQQYSFSRNEFLKLTIKGLYPKEEIPKLVAPHIDIDSQHGNIYFGISTHQKKNHEKIRMKINGHKVDFHGQKCILAICLDVTEEEKKTQLIKESEERLKAASAIAKLGYWRFELESQSITWTDEVYKIWGRQKDSFEINFENLLKTIHPEDHEAFDLENDRTIHSGEKNVDIIHRIILPDHSIRWIHAIGRMVKDKHGIPIAFEGTVQDLTAQKLEEQELRLLERVITNTKDALLITEAEHFDEPGNRIIYVNEAFTKMTGYTAEEVIGKTPRILQGPNTNKEELARIGKALRNWESCECTVINYKKNGEEFWINFSSSPVANEMEWYTHWIAIERDVTEQKNKELEKELLNKISLNFSIENDLITSVNELCKTVSSYGNFDFVELWLPNLERNQLQLIAHIPTTSNAGIFDEWSKEVTSFNLAEEAPGIVWLKKSSILWENLSENDAFTRKDAAKKAGIETALTIPLIFNEKVIGVLVVGSQQEINYLKKYVKVFEQLERFIGSEISRKKLENDLHHIYESIPEILCQLDFQGRFLRMNKAGCKALGYSEEELLCHSFDEFVHPEDKDISAIEVMKLSEGEATFKFENRCITKSGNIIWLSWTCSPSVEDGLIYAASKNITEEKKLRELNRQVNSIAKIGSWEVDLLQGKVYWSEMVHELHETDPESYIPNLENAILFYREDFREMVQGAIDKCIQSEVTFDFEAILVTAKGKERWVRAIGNAEFAVGKCHRIYGSFQDIHKRKANEITLHNTLKTLEAFKSALDQSAIIAITDKNGVITEVNDNFCKLSQYSEMELIGNTHQLINSKHHPKAFFKDLWKTISSGKVWKGEIKNMAKDGSYYWVYTSIFPFLDEKNISYQYLSIRFDITKIKIAEEQVLRTLEEKNKILESIGDAFFTVDKNWVVGYWNKQCESLLGINREEILGKNIWEEFPEAVSLPSHTNIHHVMATGESINFEEYDPAFDKWFEVTVYPSKEGLTFYFRDITLRKQADISLVQANERFEKVAEATNDAIWDWNLLDNSLFLGNGFKRLFGHMVDVNLTPIEDWTQNIHPDDQEQVLQSIMDAIEKPNQTNWMAEYRFRKNDGTFANVIDRGVVIRDDGGKAIRMVGAVIDITERKNYEKQLLGLNKSLQQHAHELELTNEQLEQFAFIASHDLQEPLRMISSFLDQLKRKYGGQLDDKAHQYIHFATDGAKRMRQIILDLLEYSRAGKLEENRVKINFDQLVADYKSLRKKIIHEKSVVIDHSPLPVIDGYRAPCTQVIHCLLDNAIKYSREGIAPRIELGVEVTESEWVFSVRDNGIGIAPEFFGKIFVIFQRLHNRDQYGGNGIGLSIVKKQVESWGGKVWLSSKLGEGSVFYFSVPKV</sequence>
<proteinExistence type="predicted"/>
<dbReference type="InterPro" id="IPR004358">
    <property type="entry name" value="Sig_transdc_His_kin-like_C"/>
</dbReference>
<dbReference type="PROSITE" id="PS50112">
    <property type="entry name" value="PAS"/>
    <property type="match status" value="4"/>
</dbReference>
<keyword evidence="6" id="KW-0175">Coiled coil</keyword>
<dbReference type="Pfam" id="PF13426">
    <property type="entry name" value="PAS_9"/>
    <property type="match status" value="3"/>
</dbReference>
<keyword evidence="11" id="KW-1185">Reference proteome</keyword>
<feature type="domain" description="PAS" evidence="8">
    <location>
        <begin position="918"/>
        <end position="969"/>
    </location>
</feature>
<dbReference type="PANTHER" id="PTHR43304:SF1">
    <property type="entry name" value="PAC DOMAIN-CONTAINING PROTEIN"/>
    <property type="match status" value="1"/>
</dbReference>
<dbReference type="InterPro" id="IPR013656">
    <property type="entry name" value="PAS_4"/>
</dbReference>
<evidence type="ECO:0000256" key="4">
    <source>
        <dbReference type="ARBA" id="ARBA00022679"/>
    </source>
</evidence>
<name>A0A1G5WKI0_9BACT</name>
<dbReference type="SMART" id="SM00388">
    <property type="entry name" value="HisKA"/>
    <property type="match status" value="1"/>
</dbReference>
<evidence type="ECO:0000259" key="8">
    <source>
        <dbReference type="PROSITE" id="PS50112"/>
    </source>
</evidence>
<dbReference type="InterPro" id="IPR029016">
    <property type="entry name" value="GAF-like_dom_sf"/>
</dbReference>
<dbReference type="CDD" id="cd00130">
    <property type="entry name" value="PAS"/>
    <property type="match status" value="5"/>
</dbReference>
<accession>A0A1G5WKI0</accession>
<dbReference type="Gene3D" id="3.30.565.10">
    <property type="entry name" value="Histidine kinase-like ATPase, C-terminal domain"/>
    <property type="match status" value="1"/>
</dbReference>
<dbReference type="SMART" id="SM00387">
    <property type="entry name" value="HATPase_c"/>
    <property type="match status" value="1"/>
</dbReference>
<dbReference type="Gene3D" id="3.30.450.20">
    <property type="entry name" value="PAS domain"/>
    <property type="match status" value="8"/>
</dbReference>
<dbReference type="InterPro" id="IPR013655">
    <property type="entry name" value="PAS_fold_3"/>
</dbReference>
<dbReference type="STRING" id="279824.SAMN03080617_01139"/>
<feature type="domain" description="PAC" evidence="9">
    <location>
        <begin position="865"/>
        <end position="917"/>
    </location>
</feature>
<evidence type="ECO:0000259" key="9">
    <source>
        <dbReference type="PROSITE" id="PS50113"/>
    </source>
</evidence>
<reference evidence="11" key="1">
    <citation type="submission" date="2016-10" db="EMBL/GenBank/DDBJ databases">
        <authorList>
            <person name="Varghese N."/>
            <person name="Submissions S."/>
        </authorList>
    </citation>
    <scope>NUCLEOTIDE SEQUENCE [LARGE SCALE GENOMIC DNA]</scope>
    <source>
        <strain evidence="11">DSM 22703</strain>
    </source>
</reference>
<dbReference type="SUPFAM" id="SSF55874">
    <property type="entry name" value="ATPase domain of HSP90 chaperone/DNA topoisomerase II/histidine kinase"/>
    <property type="match status" value="1"/>
</dbReference>
<dbReference type="InterPro" id="IPR052162">
    <property type="entry name" value="Sensor_kinase/Photoreceptor"/>
</dbReference>
<dbReference type="Pfam" id="PF08447">
    <property type="entry name" value="PAS_3"/>
    <property type="match status" value="3"/>
</dbReference>
<dbReference type="InterPro" id="IPR035965">
    <property type="entry name" value="PAS-like_dom_sf"/>
</dbReference>
<dbReference type="Proteomes" id="UP000198756">
    <property type="component" value="Unassembled WGS sequence"/>
</dbReference>
<feature type="domain" description="PAS" evidence="8">
    <location>
        <begin position="548"/>
        <end position="605"/>
    </location>
</feature>
<dbReference type="Pfam" id="PF08448">
    <property type="entry name" value="PAS_4"/>
    <property type="match status" value="1"/>
</dbReference>
<keyword evidence="3" id="KW-0597">Phosphoprotein</keyword>
<dbReference type="PROSITE" id="PS50109">
    <property type="entry name" value="HIS_KIN"/>
    <property type="match status" value="1"/>
</dbReference>
<protein>
    <recommendedName>
        <fullName evidence="2">histidine kinase</fullName>
        <ecNumber evidence="2">2.7.13.3</ecNumber>
    </recommendedName>
</protein>
<keyword evidence="5" id="KW-0418">Kinase</keyword>
<dbReference type="EMBL" id="FMXE01000007">
    <property type="protein sequence ID" value="SDA58739.1"/>
    <property type="molecule type" value="Genomic_DNA"/>
</dbReference>
<dbReference type="SMART" id="SM00086">
    <property type="entry name" value="PAC"/>
    <property type="match status" value="6"/>
</dbReference>
<dbReference type="InterPro" id="IPR036890">
    <property type="entry name" value="HATPase_C_sf"/>
</dbReference>
<dbReference type="PRINTS" id="PR00344">
    <property type="entry name" value="BCTRLSENSOR"/>
</dbReference>
<evidence type="ECO:0000256" key="3">
    <source>
        <dbReference type="ARBA" id="ARBA00022553"/>
    </source>
</evidence>
<dbReference type="PROSITE" id="PS50113">
    <property type="entry name" value="PAC"/>
    <property type="match status" value="4"/>
</dbReference>
<evidence type="ECO:0000256" key="1">
    <source>
        <dbReference type="ARBA" id="ARBA00000085"/>
    </source>
</evidence>
<keyword evidence="4" id="KW-0808">Transferase</keyword>
<dbReference type="Gene3D" id="3.30.450.40">
    <property type="match status" value="1"/>
</dbReference>
<dbReference type="SUPFAM" id="SSF55785">
    <property type="entry name" value="PYP-like sensor domain (PAS domain)"/>
    <property type="match status" value="8"/>
</dbReference>
<feature type="domain" description="Histidine kinase" evidence="7">
    <location>
        <begin position="1189"/>
        <end position="1402"/>
    </location>
</feature>
<feature type="domain" description="PAC" evidence="9">
    <location>
        <begin position="206"/>
        <end position="258"/>
    </location>
</feature>
<dbReference type="InterPro" id="IPR001610">
    <property type="entry name" value="PAC"/>
</dbReference>
<dbReference type="NCBIfam" id="TIGR00229">
    <property type="entry name" value="sensory_box"/>
    <property type="match status" value="6"/>
</dbReference>
<dbReference type="SMART" id="SM00091">
    <property type="entry name" value="PAS"/>
    <property type="match status" value="7"/>
</dbReference>
<dbReference type="OrthoDB" id="9124519at2"/>
<dbReference type="Pfam" id="PF13185">
    <property type="entry name" value="GAF_2"/>
    <property type="match status" value="1"/>
</dbReference>
<evidence type="ECO:0000313" key="10">
    <source>
        <dbReference type="EMBL" id="SDA58739.1"/>
    </source>
</evidence>
<gene>
    <name evidence="10" type="ORF">SAMN03080617_01139</name>
</gene>
<dbReference type="InterPro" id="IPR003018">
    <property type="entry name" value="GAF"/>
</dbReference>
<comment type="catalytic activity">
    <reaction evidence="1">
        <text>ATP + protein L-histidine = ADP + protein N-phospho-L-histidine.</text>
        <dbReference type="EC" id="2.7.13.3"/>
    </reaction>
</comment>
<dbReference type="InterPro" id="IPR003661">
    <property type="entry name" value="HisK_dim/P_dom"/>
</dbReference>
<dbReference type="Pfam" id="PF00512">
    <property type="entry name" value="HisKA"/>
    <property type="match status" value="1"/>
</dbReference>